<dbReference type="RefSeq" id="WP_161701773.1">
    <property type="nucleotide sequence ID" value="NZ_JAAAMU010000012.1"/>
</dbReference>
<keyword evidence="16" id="KW-1185">Reference proteome</keyword>
<evidence type="ECO:0000256" key="7">
    <source>
        <dbReference type="ARBA" id="ARBA00023235"/>
    </source>
</evidence>
<keyword evidence="5 11" id="KW-0067">ATP-binding</keyword>
<dbReference type="Proteomes" id="UP000558113">
    <property type="component" value="Unassembled WGS sequence"/>
</dbReference>
<dbReference type="PANTHER" id="PTHR11070">
    <property type="entry name" value="UVRD / RECB / PCRA DNA HELICASE FAMILY MEMBER"/>
    <property type="match status" value="1"/>
</dbReference>
<dbReference type="PROSITE" id="PS51198">
    <property type="entry name" value="UVRD_HELICASE_ATP_BIND"/>
    <property type="match status" value="1"/>
</dbReference>
<feature type="region of interest" description="Disordered" evidence="12">
    <location>
        <begin position="633"/>
        <end position="723"/>
    </location>
</feature>
<evidence type="ECO:0000256" key="2">
    <source>
        <dbReference type="ARBA" id="ARBA00022741"/>
    </source>
</evidence>
<dbReference type="CDD" id="cd17932">
    <property type="entry name" value="DEXQc_UvrD"/>
    <property type="match status" value="1"/>
</dbReference>
<sequence>MTGAGKDFFARKQEELGVALNEVQKKAVLQTEGALLLLASPGSGKTTTIIMRIGYLIEAKGVHPSRIKAVTFSRASAQDMKDRYNRFFPGNPDGGVQFSTIHSFAFEVMREHLRRSRISFQIIEGEVEQPEEDELPLHKKLILRDLYRKVRGENLTEDQMEELTTYISYVKNKLIPERAWPEAKCDVPEAALVAKEYEAFKRSFPGKVLVDYDDMLVIANEALEKSGELLWKYQNRFDYVLTDESQDTSLVQHAIIEKLARRHGCLCVVADDDQSIYTWRAAEPQYLLDFRSVFPEAVVLKMEQNYRSSRNIVDIANKFIKRNENRYDKNMFTRNPGSRPIYLKQLEDYKGQAKYVAAAAEKEESLSETAVLYRNNASSIMLMNEFDRRGIPFYMKDGDNRFFSHWVLEDVLGFMRMAYTDKRPDLLEKIHTKMSGYISKVQMAALGAIDNGESVFDNLIAHVPLQDYQPKQLAECKELFQSMRAMEPRAAIRLIRFKLGYERAIERMCERLGFRKEYLIGILNTLEDIADGLETLEDFANRLKYLEAAMKASKKNKNADAVTFSTLHSAKGLEFERVFMIDLIDGIIPSNEDMKKVDGGVSPLMEEAVRLFYVGMTRAKRELTLLSYNRRDGEEAKESQFMEAVRQLQSPPKAQAQAPAPTSAPARRPEAAWNAGTDGRRLPARKPTAPNAKRNTRGPASSGVTVTEGRPGEQPSERSPSALKSFEGLKPGDALLHSAFGAGEFIAASRETIEIRFGIGVRKLSAAACIGAGLLSRP</sequence>
<protein>
    <recommendedName>
        <fullName evidence="9">DNA 3'-5' helicase</fullName>
        <ecNumber evidence="9">5.6.2.4</ecNumber>
    </recommendedName>
</protein>
<dbReference type="InterPro" id="IPR027417">
    <property type="entry name" value="P-loop_NTPase"/>
</dbReference>
<dbReference type="Gene3D" id="1.10.486.10">
    <property type="entry name" value="PCRA, domain 4"/>
    <property type="match status" value="1"/>
</dbReference>
<proteinExistence type="inferred from homology"/>
<dbReference type="PANTHER" id="PTHR11070:SF2">
    <property type="entry name" value="ATP-DEPENDENT DNA HELICASE SRS2"/>
    <property type="match status" value="1"/>
</dbReference>
<dbReference type="EC" id="5.6.2.4" evidence="9"/>
<dbReference type="GO" id="GO:0043138">
    <property type="term" value="F:3'-5' DNA helicase activity"/>
    <property type="evidence" value="ECO:0007669"/>
    <property type="project" value="UniProtKB-EC"/>
</dbReference>
<dbReference type="InterPro" id="IPR014017">
    <property type="entry name" value="DNA_helicase_UvrD-like_C"/>
</dbReference>
<evidence type="ECO:0000256" key="9">
    <source>
        <dbReference type="ARBA" id="ARBA00034808"/>
    </source>
</evidence>
<dbReference type="GO" id="GO:0005524">
    <property type="term" value="F:ATP binding"/>
    <property type="evidence" value="ECO:0007669"/>
    <property type="project" value="UniProtKB-UniRule"/>
</dbReference>
<comment type="catalytic activity">
    <reaction evidence="8">
        <text>Couples ATP hydrolysis with the unwinding of duplex DNA by translocating in the 3'-5' direction.</text>
        <dbReference type="EC" id="5.6.2.4"/>
    </reaction>
</comment>
<feature type="domain" description="UvrD-like helicase C-terminal" evidence="14">
    <location>
        <begin position="310"/>
        <end position="572"/>
    </location>
</feature>
<keyword evidence="6" id="KW-0238">DNA-binding</keyword>
<name>A0A7X5C0D3_9BACL</name>
<evidence type="ECO:0000256" key="6">
    <source>
        <dbReference type="ARBA" id="ARBA00023125"/>
    </source>
</evidence>
<reference evidence="15 16" key="1">
    <citation type="submission" date="2020-01" db="EMBL/GenBank/DDBJ databases">
        <title>Paenibacillus soybeanensis sp. nov. isolated from the nodules of soybean (Glycine max(L.) Merr).</title>
        <authorList>
            <person name="Wang H."/>
        </authorList>
    </citation>
    <scope>NUCLEOTIDE SEQUENCE [LARGE SCALE GENOMIC DNA]</scope>
    <source>
        <strain evidence="15 16">DSM 23054</strain>
    </source>
</reference>
<comment type="caution">
    <text evidence="15">The sequence shown here is derived from an EMBL/GenBank/DDBJ whole genome shotgun (WGS) entry which is preliminary data.</text>
</comment>
<evidence type="ECO:0000313" key="15">
    <source>
        <dbReference type="EMBL" id="NBC71582.1"/>
    </source>
</evidence>
<keyword evidence="7" id="KW-0413">Isomerase</keyword>
<evidence type="ECO:0000313" key="16">
    <source>
        <dbReference type="Proteomes" id="UP000558113"/>
    </source>
</evidence>
<keyword evidence="3 11" id="KW-0378">Hydrolase</keyword>
<feature type="domain" description="UvrD-like helicase ATP-binding" evidence="13">
    <location>
        <begin position="18"/>
        <end position="309"/>
    </location>
</feature>
<dbReference type="SUPFAM" id="SSF52540">
    <property type="entry name" value="P-loop containing nucleoside triphosphate hydrolases"/>
    <property type="match status" value="1"/>
</dbReference>
<dbReference type="OrthoDB" id="9810135at2"/>
<evidence type="ECO:0000256" key="11">
    <source>
        <dbReference type="PROSITE-ProRule" id="PRU00560"/>
    </source>
</evidence>
<dbReference type="Gene3D" id="3.40.50.300">
    <property type="entry name" value="P-loop containing nucleotide triphosphate hydrolases"/>
    <property type="match status" value="2"/>
</dbReference>
<evidence type="ECO:0000256" key="3">
    <source>
        <dbReference type="ARBA" id="ARBA00022801"/>
    </source>
</evidence>
<evidence type="ECO:0000256" key="1">
    <source>
        <dbReference type="ARBA" id="ARBA00009922"/>
    </source>
</evidence>
<evidence type="ECO:0000256" key="5">
    <source>
        <dbReference type="ARBA" id="ARBA00022840"/>
    </source>
</evidence>
<feature type="binding site" evidence="11">
    <location>
        <begin position="39"/>
        <end position="46"/>
    </location>
    <ligand>
        <name>ATP</name>
        <dbReference type="ChEBI" id="CHEBI:30616"/>
    </ligand>
</feature>
<dbReference type="InterPro" id="IPR014016">
    <property type="entry name" value="UvrD-like_ATP-bd"/>
</dbReference>
<evidence type="ECO:0000259" key="14">
    <source>
        <dbReference type="PROSITE" id="PS51217"/>
    </source>
</evidence>
<dbReference type="Pfam" id="PF00580">
    <property type="entry name" value="UvrD-helicase"/>
    <property type="match status" value="1"/>
</dbReference>
<keyword evidence="4 11" id="KW-0347">Helicase</keyword>
<dbReference type="EMBL" id="JAAAMU010000012">
    <property type="protein sequence ID" value="NBC71582.1"/>
    <property type="molecule type" value="Genomic_DNA"/>
</dbReference>
<dbReference type="InterPro" id="IPR013986">
    <property type="entry name" value="DExx_box_DNA_helicase_dom_sf"/>
</dbReference>
<evidence type="ECO:0000256" key="12">
    <source>
        <dbReference type="SAM" id="MobiDB-lite"/>
    </source>
</evidence>
<feature type="compositionally biased region" description="Low complexity" evidence="12">
    <location>
        <begin position="650"/>
        <end position="666"/>
    </location>
</feature>
<dbReference type="AlphaFoldDB" id="A0A7X5C0D3"/>
<dbReference type="GO" id="GO:0016787">
    <property type="term" value="F:hydrolase activity"/>
    <property type="evidence" value="ECO:0007669"/>
    <property type="project" value="UniProtKB-UniRule"/>
</dbReference>
<evidence type="ECO:0000256" key="8">
    <source>
        <dbReference type="ARBA" id="ARBA00034617"/>
    </source>
</evidence>
<dbReference type="PROSITE" id="PS51217">
    <property type="entry name" value="UVRD_HELICASE_CTER"/>
    <property type="match status" value="1"/>
</dbReference>
<dbReference type="GO" id="GO:0003677">
    <property type="term" value="F:DNA binding"/>
    <property type="evidence" value="ECO:0007669"/>
    <property type="project" value="UniProtKB-KW"/>
</dbReference>
<comment type="similarity">
    <text evidence="1">Belongs to the helicase family. UvrD subfamily.</text>
</comment>
<evidence type="ECO:0000259" key="13">
    <source>
        <dbReference type="PROSITE" id="PS51198"/>
    </source>
</evidence>
<keyword evidence="2 11" id="KW-0547">Nucleotide-binding</keyword>
<evidence type="ECO:0000256" key="10">
    <source>
        <dbReference type="ARBA" id="ARBA00048988"/>
    </source>
</evidence>
<gene>
    <name evidence="15" type="ORF">GT003_21515</name>
</gene>
<comment type="catalytic activity">
    <reaction evidence="10">
        <text>ATP + H2O = ADP + phosphate + H(+)</text>
        <dbReference type="Rhea" id="RHEA:13065"/>
        <dbReference type="ChEBI" id="CHEBI:15377"/>
        <dbReference type="ChEBI" id="CHEBI:15378"/>
        <dbReference type="ChEBI" id="CHEBI:30616"/>
        <dbReference type="ChEBI" id="CHEBI:43474"/>
        <dbReference type="ChEBI" id="CHEBI:456216"/>
        <dbReference type="EC" id="5.6.2.4"/>
    </reaction>
</comment>
<accession>A0A7X5C0D3</accession>
<dbReference type="InterPro" id="IPR000212">
    <property type="entry name" value="DNA_helicase_UvrD/REP"/>
</dbReference>
<organism evidence="15 16">
    <name type="scientific">Paenibacillus sacheonensis</name>
    <dbReference type="NCBI Taxonomy" id="742054"/>
    <lineage>
        <taxon>Bacteria</taxon>
        <taxon>Bacillati</taxon>
        <taxon>Bacillota</taxon>
        <taxon>Bacilli</taxon>
        <taxon>Bacillales</taxon>
        <taxon>Paenibacillaceae</taxon>
        <taxon>Paenibacillus</taxon>
    </lineage>
</organism>
<dbReference type="GO" id="GO:0000725">
    <property type="term" value="P:recombinational repair"/>
    <property type="evidence" value="ECO:0007669"/>
    <property type="project" value="TreeGrafter"/>
</dbReference>
<evidence type="ECO:0000256" key="4">
    <source>
        <dbReference type="ARBA" id="ARBA00022806"/>
    </source>
</evidence>
<dbReference type="Gene3D" id="1.10.10.160">
    <property type="match status" value="1"/>
</dbReference>
<dbReference type="Pfam" id="PF13361">
    <property type="entry name" value="UvrD_C"/>
    <property type="match status" value="1"/>
</dbReference>